<evidence type="ECO:0000256" key="4">
    <source>
        <dbReference type="ARBA" id="ARBA00023172"/>
    </source>
</evidence>
<dbReference type="PANTHER" id="PTHR30563">
    <property type="entry name" value="DNA RECOMBINATION PROTEIN RMUC"/>
    <property type="match status" value="1"/>
</dbReference>
<evidence type="ECO:0000313" key="7">
    <source>
        <dbReference type="EMBL" id="NNV55410.1"/>
    </source>
</evidence>
<proteinExistence type="inferred from homology"/>
<comment type="similarity">
    <text evidence="2">Belongs to the RmuC family.</text>
</comment>
<dbReference type="PANTHER" id="PTHR30563:SF0">
    <property type="entry name" value="DNA RECOMBINATION PROTEIN RMUC"/>
    <property type="match status" value="1"/>
</dbReference>
<dbReference type="Pfam" id="PF02646">
    <property type="entry name" value="RmuC"/>
    <property type="match status" value="1"/>
</dbReference>
<feature type="transmembrane region" description="Helical" evidence="6">
    <location>
        <begin position="6"/>
        <end position="24"/>
    </location>
</feature>
<comment type="caution">
    <text evidence="7">The sequence shown here is derived from an EMBL/GenBank/DDBJ whole genome shotgun (WGS) entry which is preliminary data.</text>
</comment>
<dbReference type="AlphaFoldDB" id="A0A8J8FCB2"/>
<organism evidence="7 8">
    <name type="scientific">Limnovirga soli</name>
    <dbReference type="NCBI Taxonomy" id="2656915"/>
    <lineage>
        <taxon>Bacteria</taxon>
        <taxon>Pseudomonadati</taxon>
        <taxon>Bacteroidota</taxon>
        <taxon>Chitinophagia</taxon>
        <taxon>Chitinophagales</taxon>
        <taxon>Chitinophagaceae</taxon>
        <taxon>Limnovirga</taxon>
    </lineage>
</organism>
<protein>
    <submittedName>
        <fullName evidence="7">DNA recombination protein RmuC</fullName>
    </submittedName>
</protein>
<evidence type="ECO:0000256" key="3">
    <source>
        <dbReference type="ARBA" id="ARBA00023054"/>
    </source>
</evidence>
<keyword evidence="8" id="KW-1185">Reference proteome</keyword>
<keyword evidence="6" id="KW-1133">Transmembrane helix</keyword>
<dbReference type="EMBL" id="WHPF01000005">
    <property type="protein sequence ID" value="NNV55410.1"/>
    <property type="molecule type" value="Genomic_DNA"/>
</dbReference>
<evidence type="ECO:0000256" key="2">
    <source>
        <dbReference type="ARBA" id="ARBA00009840"/>
    </source>
</evidence>
<gene>
    <name evidence="7" type="primary">rmuC</name>
    <name evidence="7" type="ORF">GD597_08070</name>
</gene>
<accession>A0A8J8FCB2</accession>
<sequence>MDTTLLLIISTTVIISAGITILIVKNMAAAKAAILLERANQLDQRLQTLLQQQDVLQQQKQQLAERYAAAANTVQMQEQQLQQLPKLQMDNQLLKDQLAMFKAKFQSADEKLATQKAELEQIGERFRFEFKHLAQSILEEKTARFTQVNEEKLKAILDPLKLQLGDFKQKVEDTYDKESKERFSLGKEIEKLILMSQQVSQEANNLTTALKGNTKMQGNWGEMILESILEYSGLTKGREYLLQEFIKDNAGNIIKDENGKGLQPDVTIYYPDLRKVIIDSKVSLVAWEQYIAATDAVTQQQQLANHIKSLRAHIDGLSRKNYPKYAQALDYVLLFIPIEPAFLEAVKTDSQLWKYAHDKRILLVSPTNLLAVLKIVADLWRIELQNKHAIEIAEKAGALYDKFHGFIDNFELVGKRISEAGTAYDNAFKQIATGRGNIINKVEELKKMGASAAKQLPERLLNNEPD</sequence>
<dbReference type="GO" id="GO:0006310">
    <property type="term" value="P:DNA recombination"/>
    <property type="evidence" value="ECO:0007669"/>
    <property type="project" value="UniProtKB-KW"/>
</dbReference>
<evidence type="ECO:0000256" key="5">
    <source>
        <dbReference type="SAM" id="Coils"/>
    </source>
</evidence>
<name>A0A8J8FCB2_9BACT</name>
<feature type="coiled-coil region" evidence="5">
    <location>
        <begin position="32"/>
        <end position="80"/>
    </location>
</feature>
<comment type="function">
    <text evidence="1">Involved in DNA recombination.</text>
</comment>
<evidence type="ECO:0000256" key="6">
    <source>
        <dbReference type="SAM" id="Phobius"/>
    </source>
</evidence>
<dbReference type="Proteomes" id="UP000598971">
    <property type="component" value="Unassembled WGS sequence"/>
</dbReference>
<keyword evidence="4" id="KW-0233">DNA recombination</keyword>
<keyword evidence="6" id="KW-0812">Transmembrane</keyword>
<dbReference type="InterPro" id="IPR003798">
    <property type="entry name" value="DNA_recombination_RmuC"/>
</dbReference>
<dbReference type="RefSeq" id="WP_171607339.1">
    <property type="nucleotide sequence ID" value="NZ_WHPF01000005.1"/>
</dbReference>
<keyword evidence="3 5" id="KW-0175">Coiled coil</keyword>
<evidence type="ECO:0000256" key="1">
    <source>
        <dbReference type="ARBA" id="ARBA00003416"/>
    </source>
</evidence>
<evidence type="ECO:0000313" key="8">
    <source>
        <dbReference type="Proteomes" id="UP000598971"/>
    </source>
</evidence>
<keyword evidence="6" id="KW-0472">Membrane</keyword>
<reference evidence="7" key="1">
    <citation type="submission" date="2019-10" db="EMBL/GenBank/DDBJ databases">
        <title>Draft genome sequence of Panacibacter sp. KCS-6.</title>
        <authorList>
            <person name="Yim K.J."/>
        </authorList>
    </citation>
    <scope>NUCLEOTIDE SEQUENCE</scope>
    <source>
        <strain evidence="7">KCS-6</strain>
    </source>
</reference>